<proteinExistence type="predicted"/>
<protein>
    <recommendedName>
        <fullName evidence="3">Homeobox domain-containing protein</fullName>
    </recommendedName>
</protein>
<dbReference type="AlphaFoldDB" id="A0A165M797"/>
<dbReference type="EMBL" id="KV429108">
    <property type="protein sequence ID" value="KZT65311.1"/>
    <property type="molecule type" value="Genomic_DNA"/>
</dbReference>
<dbReference type="OrthoDB" id="2799385at2759"/>
<evidence type="ECO:0000313" key="2">
    <source>
        <dbReference type="Proteomes" id="UP000076727"/>
    </source>
</evidence>
<organism evidence="1 2">
    <name type="scientific">Daedalea quercina L-15889</name>
    <dbReference type="NCBI Taxonomy" id="1314783"/>
    <lineage>
        <taxon>Eukaryota</taxon>
        <taxon>Fungi</taxon>
        <taxon>Dikarya</taxon>
        <taxon>Basidiomycota</taxon>
        <taxon>Agaricomycotina</taxon>
        <taxon>Agaricomycetes</taxon>
        <taxon>Polyporales</taxon>
        <taxon>Fomitopsis</taxon>
    </lineage>
</organism>
<evidence type="ECO:0000313" key="1">
    <source>
        <dbReference type="EMBL" id="KZT65311.1"/>
    </source>
</evidence>
<gene>
    <name evidence="1" type="ORF">DAEQUDRAFT_740752</name>
</gene>
<evidence type="ECO:0008006" key="3">
    <source>
        <dbReference type="Google" id="ProtNLM"/>
    </source>
</evidence>
<keyword evidence="2" id="KW-1185">Reference proteome</keyword>
<sequence length="321" mass="35595">MSIDETRFSAWTTLPGASASVSQPLVKPATKNVAKRITDEGYKLVDELYELTPYPSQAQKQDVYRRIVALPGCEHYKYDNINQKLAGMRKRDGISGSWAGQRQRQLTKNTHAVANPSTPEEILYPSLTQRPGITDALHILLKESPKPTRAEVRIWASRLGVFEDDIHTWIQHQQEIQQKELQKLVISSQLPTPGSSCSPEPVTPITPTVPPQSLLQNIPPVKIKAEVGSLSESKPASAFLSREQLQDLAKSVYVARTDSGVTPMSTEDAVKALDEHSERMQAFLRRYEKGEYAGLGLTPQLLDKAGTGMSVKSEPSVSRRI</sequence>
<name>A0A165M797_9APHY</name>
<dbReference type="Proteomes" id="UP000076727">
    <property type="component" value="Unassembled WGS sequence"/>
</dbReference>
<accession>A0A165M797</accession>
<reference evidence="1 2" key="1">
    <citation type="journal article" date="2016" name="Mol. Biol. Evol.">
        <title>Comparative Genomics of Early-Diverging Mushroom-Forming Fungi Provides Insights into the Origins of Lignocellulose Decay Capabilities.</title>
        <authorList>
            <person name="Nagy L.G."/>
            <person name="Riley R."/>
            <person name="Tritt A."/>
            <person name="Adam C."/>
            <person name="Daum C."/>
            <person name="Floudas D."/>
            <person name="Sun H."/>
            <person name="Yadav J.S."/>
            <person name="Pangilinan J."/>
            <person name="Larsson K.H."/>
            <person name="Matsuura K."/>
            <person name="Barry K."/>
            <person name="Labutti K."/>
            <person name="Kuo R."/>
            <person name="Ohm R.A."/>
            <person name="Bhattacharya S.S."/>
            <person name="Shirouzu T."/>
            <person name="Yoshinaga Y."/>
            <person name="Martin F.M."/>
            <person name="Grigoriev I.V."/>
            <person name="Hibbett D.S."/>
        </authorList>
    </citation>
    <scope>NUCLEOTIDE SEQUENCE [LARGE SCALE GENOMIC DNA]</scope>
    <source>
        <strain evidence="1 2">L-15889</strain>
    </source>
</reference>